<feature type="domain" description="Peptidase A2" evidence="2">
    <location>
        <begin position="203"/>
        <end position="294"/>
    </location>
</feature>
<reference evidence="3" key="1">
    <citation type="journal article" date="2014" name="Int. J. Syst. Evol. Microbiol.">
        <title>Complete genome sequence of Corynebacterium casei LMG S-19264T (=DSM 44701T), isolated from a smear-ripened cheese.</title>
        <authorList>
            <consortium name="US DOE Joint Genome Institute (JGI-PGF)"/>
            <person name="Walter F."/>
            <person name="Albersmeier A."/>
            <person name="Kalinowski J."/>
            <person name="Ruckert C."/>
        </authorList>
    </citation>
    <scope>NUCLEOTIDE SEQUENCE</scope>
    <source>
        <strain evidence="3">KCTC 32296</strain>
    </source>
</reference>
<comment type="caution">
    <text evidence="3">The sequence shown here is derived from an EMBL/GenBank/DDBJ whole genome shotgun (WGS) entry which is preliminary data.</text>
</comment>
<evidence type="ECO:0000313" key="4">
    <source>
        <dbReference type="Proteomes" id="UP000662572"/>
    </source>
</evidence>
<organism evidence="3 4">
    <name type="scientific">Asticcacaulis endophyticus</name>
    <dbReference type="NCBI Taxonomy" id="1395890"/>
    <lineage>
        <taxon>Bacteria</taxon>
        <taxon>Pseudomonadati</taxon>
        <taxon>Pseudomonadota</taxon>
        <taxon>Alphaproteobacteria</taxon>
        <taxon>Caulobacterales</taxon>
        <taxon>Caulobacteraceae</taxon>
        <taxon>Asticcacaulis</taxon>
    </lineage>
</organism>
<dbReference type="AlphaFoldDB" id="A0A918PUK7"/>
<reference evidence="3" key="2">
    <citation type="submission" date="2020-09" db="EMBL/GenBank/DDBJ databases">
        <authorList>
            <person name="Sun Q."/>
            <person name="Kim S."/>
        </authorList>
    </citation>
    <scope>NUCLEOTIDE SEQUENCE</scope>
    <source>
        <strain evidence="3">KCTC 32296</strain>
    </source>
</reference>
<dbReference type="PROSITE" id="PS50175">
    <property type="entry name" value="ASP_PROT_RETROV"/>
    <property type="match status" value="1"/>
</dbReference>
<dbReference type="Gene3D" id="2.40.70.10">
    <property type="entry name" value="Acid Proteases"/>
    <property type="match status" value="2"/>
</dbReference>
<dbReference type="GO" id="GO:0006508">
    <property type="term" value="P:proteolysis"/>
    <property type="evidence" value="ECO:0007669"/>
    <property type="project" value="InterPro"/>
</dbReference>
<gene>
    <name evidence="3" type="ORF">GCM10011273_04040</name>
</gene>
<dbReference type="EMBL" id="BMZB01000001">
    <property type="protein sequence ID" value="GGZ22387.1"/>
    <property type="molecule type" value="Genomic_DNA"/>
</dbReference>
<dbReference type="SUPFAM" id="SSF50630">
    <property type="entry name" value="Acid proteases"/>
    <property type="match status" value="2"/>
</dbReference>
<dbReference type="CDD" id="cd05483">
    <property type="entry name" value="retropepsin_like_bacteria"/>
    <property type="match status" value="1"/>
</dbReference>
<evidence type="ECO:0000313" key="3">
    <source>
        <dbReference type="EMBL" id="GGZ22387.1"/>
    </source>
</evidence>
<dbReference type="InterPro" id="IPR006311">
    <property type="entry name" value="TAT_signal"/>
</dbReference>
<dbReference type="GO" id="GO:0004190">
    <property type="term" value="F:aspartic-type endopeptidase activity"/>
    <property type="evidence" value="ECO:0007669"/>
    <property type="project" value="InterPro"/>
</dbReference>
<sequence length="330" mass="35529">MSDINRHHLCRRALIRAGAATCLTGLNPAWGATLSQAADEGSQEAQLAARTTAANQMTVGVLINGQGPYQFVVDTAAEQSVISTELVNLLALTAGRDVMVKGINGLVPASTARIGKLTLGPFVHRDLTLPVLPRALLKADGFLGLDVINGARVTFDFRKRTLRVEAPRYASQRIYAPDITRVKAYGSAGHLRISDCRIDRVLASAIIDTGAEVSIGNTALRDALLNKNGKLSEMGPITLSGVTGGELIAPTIRVARLRMQELTFSDAAIAIADVPVFDSWRLQNKPALLVGMDFLRQFAVVSIDYRAQEIRFELADAPPNPRPEVQIEKA</sequence>
<dbReference type="RefSeq" id="WP_189484691.1">
    <property type="nucleotide sequence ID" value="NZ_BMZB01000001.1"/>
</dbReference>
<dbReference type="InterPro" id="IPR021109">
    <property type="entry name" value="Peptidase_aspartic_dom_sf"/>
</dbReference>
<accession>A0A918PUK7</accession>
<name>A0A918PUK7_9CAUL</name>
<dbReference type="Proteomes" id="UP000662572">
    <property type="component" value="Unassembled WGS sequence"/>
</dbReference>
<dbReference type="InterPro" id="IPR034122">
    <property type="entry name" value="Retropepsin-like_bacterial"/>
</dbReference>
<proteinExistence type="predicted"/>
<evidence type="ECO:0000256" key="1">
    <source>
        <dbReference type="ARBA" id="ARBA00022801"/>
    </source>
</evidence>
<dbReference type="InterPro" id="IPR001995">
    <property type="entry name" value="Peptidase_A2_cat"/>
</dbReference>
<keyword evidence="1" id="KW-0378">Hydrolase</keyword>
<dbReference type="PROSITE" id="PS51318">
    <property type="entry name" value="TAT"/>
    <property type="match status" value="1"/>
</dbReference>
<evidence type="ECO:0000259" key="2">
    <source>
        <dbReference type="PROSITE" id="PS50175"/>
    </source>
</evidence>
<protein>
    <recommendedName>
        <fullName evidence="2">Peptidase A2 domain-containing protein</fullName>
    </recommendedName>
</protein>
<dbReference type="Pfam" id="PF13650">
    <property type="entry name" value="Asp_protease_2"/>
    <property type="match status" value="2"/>
</dbReference>
<keyword evidence="4" id="KW-1185">Reference proteome</keyword>